<organism evidence="1 2">
    <name type="scientific">Robiginitalea myxolifaciens</name>
    <dbReference type="NCBI Taxonomy" id="400055"/>
    <lineage>
        <taxon>Bacteria</taxon>
        <taxon>Pseudomonadati</taxon>
        <taxon>Bacteroidota</taxon>
        <taxon>Flavobacteriia</taxon>
        <taxon>Flavobacteriales</taxon>
        <taxon>Flavobacteriaceae</taxon>
        <taxon>Robiginitalea</taxon>
    </lineage>
</organism>
<dbReference type="InterPro" id="IPR011042">
    <property type="entry name" value="6-blade_b-propeller_TolB-like"/>
</dbReference>
<evidence type="ECO:0000313" key="1">
    <source>
        <dbReference type="EMBL" id="SFR55235.1"/>
    </source>
</evidence>
<keyword evidence="2" id="KW-1185">Reference proteome</keyword>
<reference evidence="1 2" key="1">
    <citation type="submission" date="2016-10" db="EMBL/GenBank/DDBJ databases">
        <authorList>
            <person name="de Groot N.N."/>
        </authorList>
    </citation>
    <scope>NUCLEOTIDE SEQUENCE [LARGE SCALE GENOMIC DNA]</scope>
    <source>
        <strain evidence="1 2">DSM 21019</strain>
    </source>
</reference>
<dbReference type="RefSeq" id="WP_092983383.1">
    <property type="nucleotide sequence ID" value="NZ_FOYQ01000002.1"/>
</dbReference>
<dbReference type="Proteomes" id="UP000199534">
    <property type="component" value="Unassembled WGS sequence"/>
</dbReference>
<gene>
    <name evidence="1" type="ORF">SAMN04490243_2869</name>
</gene>
<dbReference type="OrthoDB" id="933767at2"/>
<dbReference type="SUPFAM" id="SSF101898">
    <property type="entry name" value="NHL repeat"/>
    <property type="match status" value="1"/>
</dbReference>
<protein>
    <recommendedName>
        <fullName evidence="3">SMP-30/Gluconolactonase/LRE-like region domain-containing protein</fullName>
    </recommendedName>
</protein>
<evidence type="ECO:0008006" key="3">
    <source>
        <dbReference type="Google" id="ProtNLM"/>
    </source>
</evidence>
<dbReference type="Gene3D" id="2.120.10.30">
    <property type="entry name" value="TolB, C-terminal domain"/>
    <property type="match status" value="1"/>
</dbReference>
<sequence>MKTLKIIFCCICLSHGVIEAHPGIGIVIDSKGNVFYTDLAHVWKISSDGELSIAVKDIHTHELYIDSEDNLYGEHEWYEGEATDKWGNYVWCLTSDGVFEKVIPDVEGFLDNNTLVRDPQGNSHWSEKLGDHQLLRKQSVGGENSLMTNHHFDDIRWMHFSKHSNNLYVVDNLKIKKVTPEGEVIVIADKLKEKESIFDVSDRHYVYGIWTDQKRNVFVAVYGSGEVKKIDSKGKATTIYESGIFWAPCGGAVAPDGTLWIMEFSKRNRTRVRRISENGEHTIYKG</sequence>
<dbReference type="AlphaFoldDB" id="A0A1I6HLB4"/>
<evidence type="ECO:0000313" key="2">
    <source>
        <dbReference type="Proteomes" id="UP000199534"/>
    </source>
</evidence>
<dbReference type="Gene3D" id="2.40.10.500">
    <property type="match status" value="1"/>
</dbReference>
<accession>A0A1I6HLB4</accession>
<proteinExistence type="predicted"/>
<dbReference type="EMBL" id="FOYQ01000002">
    <property type="protein sequence ID" value="SFR55235.1"/>
    <property type="molecule type" value="Genomic_DNA"/>
</dbReference>
<name>A0A1I6HLB4_9FLAO</name>
<dbReference type="STRING" id="400055.SAMN04490243_2869"/>